<reference evidence="2" key="1">
    <citation type="submission" date="2022-12" db="EMBL/GenBank/DDBJ databases">
        <title>Draft genome assemblies for two species of Escallonia (Escalloniales).</title>
        <authorList>
            <person name="Chanderbali A."/>
            <person name="Dervinis C."/>
            <person name="Anghel I."/>
            <person name="Soltis D."/>
            <person name="Soltis P."/>
            <person name="Zapata F."/>
        </authorList>
    </citation>
    <scope>NUCLEOTIDE SEQUENCE</scope>
    <source>
        <strain evidence="2">UCBG92.1500</strain>
        <tissue evidence="2">Leaf</tissue>
    </source>
</reference>
<comment type="caution">
    <text evidence="2">The sequence shown here is derived from an EMBL/GenBank/DDBJ whole genome shotgun (WGS) entry which is preliminary data.</text>
</comment>
<dbReference type="Pfam" id="PF08569">
    <property type="entry name" value="Mo25"/>
    <property type="match status" value="1"/>
</dbReference>
<dbReference type="SUPFAM" id="SSF48371">
    <property type="entry name" value="ARM repeat"/>
    <property type="match status" value="1"/>
</dbReference>
<dbReference type="InterPro" id="IPR011989">
    <property type="entry name" value="ARM-like"/>
</dbReference>
<sequence length="319" mass="36173">MGWKHAFQPFPSPVCTTTAHPASGGGETVAAKTAKAKKSPLTKLFRLVVRKGAMNCLFKSKPATPAEVVRRTQSLLVYFSSDAANGGAKRGEKIKELNKLIRELKSILYGDNEREPAPEACAQLTREFFRENTLHLLIIFLPKLSLEARKDASQVVSNLQRQQVQSRFIASDYLGSNLDLMDHLISGYKDPDIAFHYGGILRECIRHQCVARYILESEHMKDFFDHIQLPDFGIAADATVTFKELLTRHKSTVADFLSRNYDWFFARFSSELLESTNYVTKRQAVKLLRVILLDRSNSGVMIRYVSSKDNLRVLMNLLR</sequence>
<name>A0AA88UMR7_9ASTE</name>
<dbReference type="GO" id="GO:0035556">
    <property type="term" value="P:intracellular signal transduction"/>
    <property type="evidence" value="ECO:0007669"/>
    <property type="project" value="TreeGrafter"/>
</dbReference>
<gene>
    <name evidence="2" type="ORF">RJ640_004799</name>
</gene>
<evidence type="ECO:0000256" key="1">
    <source>
        <dbReference type="ARBA" id="ARBA00011012"/>
    </source>
</evidence>
<protein>
    <recommendedName>
        <fullName evidence="4">MO25-like protein</fullName>
    </recommendedName>
</protein>
<evidence type="ECO:0000313" key="3">
    <source>
        <dbReference type="Proteomes" id="UP001187471"/>
    </source>
</evidence>
<dbReference type="AlphaFoldDB" id="A0AA88UMR7"/>
<evidence type="ECO:0008006" key="4">
    <source>
        <dbReference type="Google" id="ProtNLM"/>
    </source>
</evidence>
<dbReference type="GO" id="GO:0043539">
    <property type="term" value="F:protein serine/threonine kinase activator activity"/>
    <property type="evidence" value="ECO:0007669"/>
    <property type="project" value="TreeGrafter"/>
</dbReference>
<dbReference type="Gene3D" id="1.25.10.10">
    <property type="entry name" value="Leucine-rich Repeat Variant"/>
    <property type="match status" value="1"/>
</dbReference>
<dbReference type="EMBL" id="JAVXUO010001018">
    <property type="protein sequence ID" value="KAK2987073.1"/>
    <property type="molecule type" value="Genomic_DNA"/>
</dbReference>
<feature type="non-terminal residue" evidence="2">
    <location>
        <position position="319"/>
    </location>
</feature>
<dbReference type="PANTHER" id="PTHR10182:SF12">
    <property type="entry name" value="OS07G0585100 PROTEIN"/>
    <property type="match status" value="1"/>
</dbReference>
<dbReference type="InterPro" id="IPR013878">
    <property type="entry name" value="Mo25"/>
</dbReference>
<keyword evidence="3" id="KW-1185">Reference proteome</keyword>
<proteinExistence type="inferred from homology"/>
<dbReference type="InterPro" id="IPR016024">
    <property type="entry name" value="ARM-type_fold"/>
</dbReference>
<accession>A0AA88UMR7</accession>
<dbReference type="PANTHER" id="PTHR10182">
    <property type="entry name" value="CALCIUM-BINDING PROTEIN 39-RELATED"/>
    <property type="match status" value="1"/>
</dbReference>
<comment type="similarity">
    <text evidence="1">Belongs to the Mo25 family.</text>
</comment>
<evidence type="ECO:0000313" key="2">
    <source>
        <dbReference type="EMBL" id="KAK2987073.1"/>
    </source>
</evidence>
<organism evidence="2 3">
    <name type="scientific">Escallonia rubra</name>
    <dbReference type="NCBI Taxonomy" id="112253"/>
    <lineage>
        <taxon>Eukaryota</taxon>
        <taxon>Viridiplantae</taxon>
        <taxon>Streptophyta</taxon>
        <taxon>Embryophyta</taxon>
        <taxon>Tracheophyta</taxon>
        <taxon>Spermatophyta</taxon>
        <taxon>Magnoliopsida</taxon>
        <taxon>eudicotyledons</taxon>
        <taxon>Gunneridae</taxon>
        <taxon>Pentapetalae</taxon>
        <taxon>asterids</taxon>
        <taxon>campanulids</taxon>
        <taxon>Escalloniales</taxon>
        <taxon>Escalloniaceae</taxon>
        <taxon>Escallonia</taxon>
    </lineage>
</organism>
<dbReference type="Proteomes" id="UP001187471">
    <property type="component" value="Unassembled WGS sequence"/>
</dbReference>